<reference evidence="9" key="1">
    <citation type="submission" date="2020-11" db="EMBL/GenBank/DDBJ databases">
        <title>Sequencing the genomes of 1000 actinobacteria strains.</title>
        <authorList>
            <person name="Klenk H.-P."/>
        </authorList>
    </citation>
    <scope>NUCLEOTIDE SEQUENCE</scope>
    <source>
        <strain evidence="9">DSM 43175</strain>
    </source>
</reference>
<proteinExistence type="inferred from homology"/>
<dbReference type="SUPFAM" id="SSF88659">
    <property type="entry name" value="Sigma3 and sigma4 domains of RNA polymerase sigma factors"/>
    <property type="match status" value="1"/>
</dbReference>
<feature type="domain" description="RNA polymerase sigma factor 70 region 4 type 2" evidence="8">
    <location>
        <begin position="94"/>
        <end position="144"/>
    </location>
</feature>
<dbReference type="GO" id="GO:0000428">
    <property type="term" value="C:DNA-directed RNA polymerase complex"/>
    <property type="evidence" value="ECO:0007669"/>
    <property type="project" value="UniProtKB-KW"/>
</dbReference>
<evidence type="ECO:0000256" key="4">
    <source>
        <dbReference type="ARBA" id="ARBA00023125"/>
    </source>
</evidence>
<dbReference type="PANTHER" id="PTHR43133">
    <property type="entry name" value="RNA POLYMERASE ECF-TYPE SIGMA FACTO"/>
    <property type="match status" value="1"/>
</dbReference>
<evidence type="ECO:0000256" key="2">
    <source>
        <dbReference type="ARBA" id="ARBA00023015"/>
    </source>
</evidence>
<dbReference type="AlphaFoldDB" id="A0A931DEA3"/>
<dbReference type="Proteomes" id="UP000614047">
    <property type="component" value="Unassembled WGS sequence"/>
</dbReference>
<keyword evidence="2" id="KW-0805">Transcription regulation</keyword>
<keyword evidence="7" id="KW-0472">Membrane</keyword>
<keyword evidence="7" id="KW-1133">Transmembrane helix</keyword>
<dbReference type="EMBL" id="JADOUA010000001">
    <property type="protein sequence ID" value="MBG6087592.1"/>
    <property type="molecule type" value="Genomic_DNA"/>
</dbReference>
<dbReference type="Gene3D" id="1.10.10.10">
    <property type="entry name" value="Winged helix-like DNA-binding domain superfamily/Winged helix DNA-binding domain"/>
    <property type="match status" value="1"/>
</dbReference>
<organism evidence="9 10">
    <name type="scientific">Actinomadura viridis</name>
    <dbReference type="NCBI Taxonomy" id="58110"/>
    <lineage>
        <taxon>Bacteria</taxon>
        <taxon>Bacillati</taxon>
        <taxon>Actinomycetota</taxon>
        <taxon>Actinomycetes</taxon>
        <taxon>Streptosporangiales</taxon>
        <taxon>Thermomonosporaceae</taxon>
        <taxon>Actinomadura</taxon>
    </lineage>
</organism>
<evidence type="ECO:0000256" key="5">
    <source>
        <dbReference type="ARBA" id="ARBA00023163"/>
    </source>
</evidence>
<feature type="transmembrane region" description="Helical" evidence="7">
    <location>
        <begin position="238"/>
        <end position="259"/>
    </location>
</feature>
<feature type="compositionally biased region" description="Low complexity" evidence="6">
    <location>
        <begin position="348"/>
        <end position="358"/>
    </location>
</feature>
<dbReference type="InterPro" id="IPR036388">
    <property type="entry name" value="WH-like_DNA-bd_sf"/>
</dbReference>
<dbReference type="PRINTS" id="PR01217">
    <property type="entry name" value="PRICHEXTENSN"/>
</dbReference>
<protein>
    <submittedName>
        <fullName evidence="9">DNA-directed RNA polymerase specialized sigma24 family protein</fullName>
    </submittedName>
</protein>
<name>A0A931DEA3_9ACTN</name>
<evidence type="ECO:0000256" key="3">
    <source>
        <dbReference type="ARBA" id="ARBA00023082"/>
    </source>
</evidence>
<feature type="compositionally biased region" description="Gly residues" evidence="6">
    <location>
        <begin position="290"/>
        <end position="299"/>
    </location>
</feature>
<dbReference type="GO" id="GO:0003677">
    <property type="term" value="F:DNA binding"/>
    <property type="evidence" value="ECO:0007669"/>
    <property type="project" value="UniProtKB-KW"/>
</dbReference>
<accession>A0A931DEA3</accession>
<feature type="region of interest" description="Disordered" evidence="6">
    <location>
        <begin position="265"/>
        <end position="434"/>
    </location>
</feature>
<keyword evidence="4" id="KW-0238">DNA-binding</keyword>
<dbReference type="InterPro" id="IPR013249">
    <property type="entry name" value="RNA_pol_sigma70_r4_t2"/>
</dbReference>
<dbReference type="PANTHER" id="PTHR43133:SF8">
    <property type="entry name" value="RNA POLYMERASE SIGMA FACTOR HI_1459-RELATED"/>
    <property type="match status" value="1"/>
</dbReference>
<keyword evidence="7" id="KW-0812">Transmembrane</keyword>
<dbReference type="GO" id="GO:0016987">
    <property type="term" value="F:sigma factor activity"/>
    <property type="evidence" value="ECO:0007669"/>
    <property type="project" value="UniProtKB-KW"/>
</dbReference>
<dbReference type="InterPro" id="IPR013325">
    <property type="entry name" value="RNA_pol_sigma_r2"/>
</dbReference>
<dbReference type="Gene3D" id="1.10.1740.10">
    <property type="match status" value="1"/>
</dbReference>
<evidence type="ECO:0000256" key="7">
    <source>
        <dbReference type="SAM" id="Phobius"/>
    </source>
</evidence>
<evidence type="ECO:0000313" key="10">
    <source>
        <dbReference type="Proteomes" id="UP000614047"/>
    </source>
</evidence>
<comment type="similarity">
    <text evidence="1">Belongs to the sigma-70 factor family. ECF subfamily.</text>
</comment>
<evidence type="ECO:0000313" key="9">
    <source>
        <dbReference type="EMBL" id="MBG6087592.1"/>
    </source>
</evidence>
<keyword evidence="10" id="KW-1185">Reference proteome</keyword>
<dbReference type="InterPro" id="IPR013324">
    <property type="entry name" value="RNA_pol_sigma_r3/r4-like"/>
</dbReference>
<evidence type="ECO:0000256" key="1">
    <source>
        <dbReference type="ARBA" id="ARBA00010641"/>
    </source>
</evidence>
<dbReference type="Pfam" id="PF08281">
    <property type="entry name" value="Sigma70_r4_2"/>
    <property type="match status" value="1"/>
</dbReference>
<keyword evidence="9" id="KW-0240">DNA-directed RNA polymerase</keyword>
<evidence type="ECO:0000259" key="8">
    <source>
        <dbReference type="Pfam" id="PF08281"/>
    </source>
</evidence>
<dbReference type="GO" id="GO:0006352">
    <property type="term" value="P:DNA-templated transcription initiation"/>
    <property type="evidence" value="ECO:0007669"/>
    <property type="project" value="InterPro"/>
</dbReference>
<comment type="caution">
    <text evidence="9">The sequence shown here is derived from an EMBL/GenBank/DDBJ whole genome shotgun (WGS) entry which is preliminary data.</text>
</comment>
<gene>
    <name evidence="9" type="ORF">IW256_001705</name>
</gene>
<keyword evidence="5" id="KW-0804">Transcription</keyword>
<feature type="compositionally biased region" description="Pro residues" evidence="6">
    <location>
        <begin position="359"/>
        <end position="434"/>
    </location>
</feature>
<dbReference type="RefSeq" id="WP_197010428.1">
    <property type="nucleotide sequence ID" value="NZ_BAABES010000029.1"/>
</dbReference>
<sequence length="434" mass="44238">MRGDLGTLYDAHADRLFSHCWSLLGDDDAAGAVRDAFVAAVRHPPRGDTVLWLYALSRSACADRGAFSGTGRPAFDGARPPGSHPAAAPVADPLMRAAGRLRPDHREALVLWAGEWLEVPDIARVLGIAPDTVRELLHAARTRLERTVLDLLLRGAADPRLHTDVIAAFEKGRLPGLLARRAPARPPAALRDLVLAACEEEAARPLSEVTAPSPLVVIGPSVATPPGRGRARRTTRRGVGAVTGMAASVAAAVGLLMSWPSGKEGRVESLIPSSGSGQADRVSGSASPSGTGGTGGGTATPGRSTGPAPSPATQEQRPAPDLPPWTRPGEEPRTGDGSTPAGDAPSKPGTGTPGRPDGPATPPKDTPTPPAGTPGTPGEPTPPVTPPDPGPSDPPGTPDPSDPPEPSEPPSEPPTQEPRPEPTSNPAPSPSTGG</sequence>
<dbReference type="SUPFAM" id="SSF88946">
    <property type="entry name" value="Sigma2 domain of RNA polymerase sigma factors"/>
    <property type="match status" value="1"/>
</dbReference>
<evidence type="ECO:0000256" key="6">
    <source>
        <dbReference type="SAM" id="MobiDB-lite"/>
    </source>
</evidence>
<dbReference type="InterPro" id="IPR039425">
    <property type="entry name" value="RNA_pol_sigma-70-like"/>
</dbReference>
<keyword evidence="3" id="KW-0731">Sigma factor</keyword>